<proteinExistence type="predicted"/>
<dbReference type="SMART" id="SM00987">
    <property type="entry name" value="UreE_C"/>
    <property type="match status" value="1"/>
</dbReference>
<dbReference type="InterPro" id="IPR036895">
    <property type="entry name" value="Uracil-DNA_glycosylase-like_sf"/>
</dbReference>
<keyword evidence="3" id="KW-1185">Reference proteome</keyword>
<dbReference type="InterPro" id="IPR047124">
    <property type="entry name" value="HI_0220.2"/>
</dbReference>
<dbReference type="CDD" id="cd10033">
    <property type="entry name" value="UDG_like"/>
    <property type="match status" value="1"/>
</dbReference>
<dbReference type="EMBL" id="SZQL01000025">
    <property type="protein sequence ID" value="TKK64997.1"/>
    <property type="molecule type" value="Genomic_DNA"/>
</dbReference>
<dbReference type="Gene3D" id="3.40.470.10">
    <property type="entry name" value="Uracil-DNA glycosylase-like domain"/>
    <property type="match status" value="1"/>
</dbReference>
<dbReference type="PANTHER" id="PTHR42160">
    <property type="entry name" value="URACIL-DNA GLYCOSYLASE SUPERFAMILY PROTEIN"/>
    <property type="match status" value="1"/>
</dbReference>
<organism evidence="2 3">
    <name type="scientific">Ilyomonas limi</name>
    <dbReference type="NCBI Taxonomy" id="2575867"/>
    <lineage>
        <taxon>Bacteria</taxon>
        <taxon>Pseudomonadati</taxon>
        <taxon>Bacteroidota</taxon>
        <taxon>Chitinophagia</taxon>
        <taxon>Chitinophagales</taxon>
        <taxon>Chitinophagaceae</taxon>
        <taxon>Ilyomonas</taxon>
    </lineage>
</organism>
<dbReference type="OrthoDB" id="9789139at2"/>
<protein>
    <submittedName>
        <fullName evidence="2">Uracil-DNA glycosylase family protein</fullName>
    </submittedName>
</protein>
<dbReference type="RefSeq" id="WP_137263796.1">
    <property type="nucleotide sequence ID" value="NZ_SZQL01000025.1"/>
</dbReference>
<dbReference type="SUPFAM" id="SSF52141">
    <property type="entry name" value="Uracil-DNA glycosylase-like"/>
    <property type="match status" value="1"/>
</dbReference>
<comment type="caution">
    <text evidence="2">The sequence shown here is derived from an EMBL/GenBank/DDBJ whole genome shotgun (WGS) entry which is preliminary data.</text>
</comment>
<dbReference type="InterPro" id="IPR005122">
    <property type="entry name" value="Uracil-DNA_glycosylase-like"/>
</dbReference>
<dbReference type="PANTHER" id="PTHR42160:SF1">
    <property type="entry name" value="URACIL-DNA GLYCOSYLASE SUPERFAMILY PROTEIN"/>
    <property type="match status" value="1"/>
</dbReference>
<evidence type="ECO:0000313" key="3">
    <source>
        <dbReference type="Proteomes" id="UP000305848"/>
    </source>
</evidence>
<dbReference type="Proteomes" id="UP000305848">
    <property type="component" value="Unassembled WGS sequence"/>
</dbReference>
<sequence length="202" mass="23386">MNTLLNNIRGCEVCKEHLPLGPRPVVQLSEFSKIIIIGQAPGRRVHETGIPWNDASGKKLREWMHVDEATFYDPVFFSILPMGFCYPGKGISGDLPPRPECAPLWHPEVFKYFKSEPLILLIGQYAQRYYLKKDFKGSLTETVKNYQGFLPKYFPLPHPSPRNQNWVKINPWFMKEAIPELQKRVHLAMYTEAPLNSLNIFK</sequence>
<feature type="domain" description="Uracil-DNA glycosylase-like" evidence="1">
    <location>
        <begin position="25"/>
        <end position="182"/>
    </location>
</feature>
<dbReference type="AlphaFoldDB" id="A0A4U3KVF1"/>
<accession>A0A4U3KVF1</accession>
<gene>
    <name evidence="2" type="ORF">FC093_21055</name>
</gene>
<reference evidence="2 3" key="1">
    <citation type="submission" date="2019-05" db="EMBL/GenBank/DDBJ databases">
        <title>Panacibacter sp. strain 17mud1-8 Genome sequencing and assembly.</title>
        <authorList>
            <person name="Chhetri G."/>
        </authorList>
    </citation>
    <scope>NUCLEOTIDE SEQUENCE [LARGE SCALE GENOMIC DNA]</scope>
    <source>
        <strain evidence="2 3">17mud1-8</strain>
    </source>
</reference>
<dbReference type="Pfam" id="PF03167">
    <property type="entry name" value="UDG"/>
    <property type="match status" value="1"/>
</dbReference>
<name>A0A4U3KVF1_9BACT</name>
<evidence type="ECO:0000259" key="1">
    <source>
        <dbReference type="SMART" id="SM00986"/>
    </source>
</evidence>
<evidence type="ECO:0000313" key="2">
    <source>
        <dbReference type="EMBL" id="TKK64997.1"/>
    </source>
</evidence>
<dbReference type="SMART" id="SM00986">
    <property type="entry name" value="UDG"/>
    <property type="match status" value="1"/>
</dbReference>